<dbReference type="eggNOG" id="COG1538">
    <property type="taxonomic scope" value="Bacteria"/>
</dbReference>
<evidence type="ECO:0000256" key="2">
    <source>
        <dbReference type="ARBA" id="ARBA00007613"/>
    </source>
</evidence>
<dbReference type="InterPro" id="IPR003423">
    <property type="entry name" value="OMP_efflux"/>
</dbReference>
<dbReference type="PANTHER" id="PTHR30026">
    <property type="entry name" value="OUTER MEMBRANE PROTEIN TOLC"/>
    <property type="match status" value="1"/>
</dbReference>
<dbReference type="Pfam" id="PF02321">
    <property type="entry name" value="OEP"/>
    <property type="match status" value="2"/>
</dbReference>
<dbReference type="GO" id="GO:0009279">
    <property type="term" value="C:cell outer membrane"/>
    <property type="evidence" value="ECO:0007669"/>
    <property type="project" value="UniProtKB-SubCell"/>
</dbReference>
<evidence type="ECO:0000313" key="10">
    <source>
        <dbReference type="Proteomes" id="UP000006044"/>
    </source>
</evidence>
<organism evidence="9 10">
    <name type="scientific">Barnesiella intestinihominis YIT 11860</name>
    <dbReference type="NCBI Taxonomy" id="742726"/>
    <lineage>
        <taxon>Bacteria</taxon>
        <taxon>Pseudomonadati</taxon>
        <taxon>Bacteroidota</taxon>
        <taxon>Bacteroidia</taxon>
        <taxon>Bacteroidales</taxon>
        <taxon>Barnesiellaceae</taxon>
        <taxon>Barnesiella</taxon>
    </lineage>
</organism>
<dbReference type="RefSeq" id="WP_008860715.1">
    <property type="nucleotide sequence ID" value="NZ_CAXSNY010000008.1"/>
</dbReference>
<keyword evidence="8" id="KW-0732">Signal</keyword>
<evidence type="ECO:0000256" key="7">
    <source>
        <dbReference type="ARBA" id="ARBA00023237"/>
    </source>
</evidence>
<comment type="similarity">
    <text evidence="2">Belongs to the outer membrane factor (OMF) (TC 1.B.17) family.</text>
</comment>
<sequence length="443" mass="50833">MKKVTSVFLCCFLFIALNYAQSGQVMTLKECIEMGIANNLSLQNKNLNVQKSKYGISENRFKLLPVINAFANFTNSPEPAVSVTDGSKYGTPYNVTKTLRYNANGGLQLQLPLYNQTLYTSIAISELVNRIDLLSYEKAKEDLIVEIGKLYFLGQTTICQLQIIEGNIARLDSLRNITQAFFDNGMAMDVDVKRVEINLENMRVQYHNAQAMLNQQLNLLKYTLDLPSEYEITLTPLNPDITGNVRFNGLSDSLYELQLLDTQTQLLKKQGRIINQGYIPSLNFTSQLAYSAYTDKFKHFFHSHISNKWYESFNFGLSLKIPIFDGLSKHTKKQQANVEYRKAVLQQENTRKQLETQYTNSVSDLMNNQRNYEKQQSNYKLAEEVYLVTTDKYKEGIASMTELLQDELRLTEAQNGYLSAHYNYKIAELNLLKLTQQLDILTQ</sequence>
<dbReference type="GO" id="GO:0015288">
    <property type="term" value="F:porin activity"/>
    <property type="evidence" value="ECO:0007669"/>
    <property type="project" value="TreeGrafter"/>
</dbReference>
<dbReference type="PANTHER" id="PTHR30026:SF20">
    <property type="entry name" value="OUTER MEMBRANE PROTEIN TOLC"/>
    <property type="match status" value="1"/>
</dbReference>
<keyword evidence="3" id="KW-0813">Transport</keyword>
<name>K0X677_9BACT</name>
<evidence type="ECO:0000256" key="8">
    <source>
        <dbReference type="SAM" id="SignalP"/>
    </source>
</evidence>
<feature type="chain" id="PRO_5005686718" description="TolC family type I secretion outer membrane protein" evidence="8">
    <location>
        <begin position="21"/>
        <end position="443"/>
    </location>
</feature>
<reference evidence="9 10" key="1">
    <citation type="submission" date="2012-08" db="EMBL/GenBank/DDBJ databases">
        <title>The Genome Sequence of Barnesiella intestinihominis YIT 11860.</title>
        <authorList>
            <consortium name="The Broad Institute Genome Sequencing Platform"/>
            <person name="Earl A."/>
            <person name="Ward D."/>
            <person name="Feldgarden M."/>
            <person name="Gevers D."/>
            <person name="Morotomi M."/>
            <person name="Walker B."/>
            <person name="Young S.K."/>
            <person name="Zeng Q."/>
            <person name="Gargeya S."/>
            <person name="Fitzgerald M."/>
            <person name="Haas B."/>
            <person name="Abouelleil A."/>
            <person name="Alvarado L."/>
            <person name="Arachchi H.M."/>
            <person name="Berlin A.M."/>
            <person name="Chapman S.B."/>
            <person name="Goldberg J."/>
            <person name="Griggs A."/>
            <person name="Gujja S."/>
            <person name="Hansen M."/>
            <person name="Howarth C."/>
            <person name="Imamovic A."/>
            <person name="Larimer J."/>
            <person name="McCowen C."/>
            <person name="Montmayeur A."/>
            <person name="Murphy C."/>
            <person name="Neiman D."/>
            <person name="Pearson M."/>
            <person name="Priest M."/>
            <person name="Roberts A."/>
            <person name="Saif S."/>
            <person name="Shea T."/>
            <person name="Sisk P."/>
            <person name="Sykes S."/>
            <person name="Wortman J."/>
            <person name="Nusbaum C."/>
            <person name="Birren B."/>
        </authorList>
    </citation>
    <scope>NUCLEOTIDE SEQUENCE [LARGE SCALE GENOMIC DNA]</scope>
    <source>
        <strain evidence="9 10">YIT 11860</strain>
    </source>
</reference>
<dbReference type="InterPro" id="IPR051906">
    <property type="entry name" value="TolC-like"/>
</dbReference>
<evidence type="ECO:0000256" key="4">
    <source>
        <dbReference type="ARBA" id="ARBA00022452"/>
    </source>
</evidence>
<dbReference type="GeneID" id="77847460"/>
<keyword evidence="7" id="KW-0998">Cell outer membrane</keyword>
<dbReference type="HOGENOM" id="CLU_012817_10_0_10"/>
<dbReference type="EMBL" id="ADLE01000001">
    <property type="protein sequence ID" value="EJZ65911.1"/>
    <property type="molecule type" value="Genomic_DNA"/>
</dbReference>
<accession>K0X677</accession>
<comment type="subcellular location">
    <subcellularLocation>
        <location evidence="1">Cell outer membrane</location>
    </subcellularLocation>
</comment>
<keyword evidence="6" id="KW-0472">Membrane</keyword>
<keyword evidence="5" id="KW-0812">Transmembrane</keyword>
<dbReference type="PATRIC" id="fig|742726.3.peg.80"/>
<feature type="signal peptide" evidence="8">
    <location>
        <begin position="1"/>
        <end position="20"/>
    </location>
</feature>
<dbReference type="GO" id="GO:0015562">
    <property type="term" value="F:efflux transmembrane transporter activity"/>
    <property type="evidence" value="ECO:0007669"/>
    <property type="project" value="InterPro"/>
</dbReference>
<protein>
    <recommendedName>
        <fullName evidence="11">TolC family type I secretion outer membrane protein</fullName>
    </recommendedName>
</protein>
<dbReference type="Proteomes" id="UP000006044">
    <property type="component" value="Unassembled WGS sequence"/>
</dbReference>
<evidence type="ECO:0000256" key="6">
    <source>
        <dbReference type="ARBA" id="ARBA00023136"/>
    </source>
</evidence>
<comment type="caution">
    <text evidence="9">The sequence shown here is derived from an EMBL/GenBank/DDBJ whole genome shotgun (WGS) entry which is preliminary data.</text>
</comment>
<evidence type="ECO:0000256" key="3">
    <source>
        <dbReference type="ARBA" id="ARBA00022448"/>
    </source>
</evidence>
<dbReference type="STRING" id="742726.HMPREF9448_00085"/>
<proteinExistence type="inferred from homology"/>
<dbReference type="SUPFAM" id="SSF56954">
    <property type="entry name" value="Outer membrane efflux proteins (OEP)"/>
    <property type="match status" value="1"/>
</dbReference>
<gene>
    <name evidence="9" type="ORF">HMPREF9448_00085</name>
</gene>
<dbReference type="OrthoDB" id="367883at2"/>
<keyword evidence="4" id="KW-1134">Transmembrane beta strand</keyword>
<evidence type="ECO:0000313" key="9">
    <source>
        <dbReference type="EMBL" id="EJZ65911.1"/>
    </source>
</evidence>
<dbReference type="GO" id="GO:1990281">
    <property type="term" value="C:efflux pump complex"/>
    <property type="evidence" value="ECO:0007669"/>
    <property type="project" value="TreeGrafter"/>
</dbReference>
<dbReference type="Gene3D" id="1.20.1600.10">
    <property type="entry name" value="Outer membrane efflux proteins (OEP)"/>
    <property type="match status" value="1"/>
</dbReference>
<keyword evidence="10" id="KW-1185">Reference proteome</keyword>
<evidence type="ECO:0000256" key="5">
    <source>
        <dbReference type="ARBA" id="ARBA00022692"/>
    </source>
</evidence>
<evidence type="ECO:0000256" key="1">
    <source>
        <dbReference type="ARBA" id="ARBA00004442"/>
    </source>
</evidence>
<evidence type="ECO:0008006" key="11">
    <source>
        <dbReference type="Google" id="ProtNLM"/>
    </source>
</evidence>
<dbReference type="AlphaFoldDB" id="K0X677"/>